<feature type="transmembrane region" description="Helical" evidence="7">
    <location>
        <begin position="63"/>
        <end position="88"/>
    </location>
</feature>
<dbReference type="Gene3D" id="1.20.1250.20">
    <property type="entry name" value="MFS general substrate transporter like domains"/>
    <property type="match status" value="1"/>
</dbReference>
<evidence type="ECO:0000313" key="10">
    <source>
        <dbReference type="Proteomes" id="UP001295740"/>
    </source>
</evidence>
<comment type="subcellular location">
    <subcellularLocation>
        <location evidence="1">Membrane</location>
        <topology evidence="1">Multi-pass membrane protein</topology>
    </subcellularLocation>
</comment>
<evidence type="ECO:0000256" key="6">
    <source>
        <dbReference type="ARBA" id="ARBA00037968"/>
    </source>
</evidence>
<gene>
    <name evidence="9" type="ORF">KHLLAP_LOCUS3774</name>
</gene>
<feature type="transmembrane region" description="Helical" evidence="7">
    <location>
        <begin position="132"/>
        <end position="151"/>
    </location>
</feature>
<evidence type="ECO:0000256" key="7">
    <source>
        <dbReference type="SAM" id="Phobius"/>
    </source>
</evidence>
<evidence type="ECO:0000256" key="1">
    <source>
        <dbReference type="ARBA" id="ARBA00004141"/>
    </source>
</evidence>
<evidence type="ECO:0000256" key="2">
    <source>
        <dbReference type="ARBA" id="ARBA00022448"/>
    </source>
</evidence>
<feature type="transmembrane region" description="Helical" evidence="7">
    <location>
        <begin position="108"/>
        <end position="125"/>
    </location>
</feature>
<sequence>MAIEDKVMMHDVQPGSPADSELGETKGVVVDEKADVGLKFLAQTGPVEYTNEEVKQVRWKIDLFFLPILCITFGLQYLDKVTVSYAAIWGLKTDLGLVGQEYSWTASIFYFGYLVAEAPASYLLARFSTRKFAGISVFIWGVMVICCAAAQNFASIMVLRFLMGIFEAGIGPCWIALTGSFYHKDEQGARMTAWYSFVGLAAIVGGLLSYGVGHIDSHLSQWRYVFIICGSLTLAWSLVIYFFLPSDPTEARFLTPRQRVIAVERLRANRTGLRSSQFKWSQALQALTDPQCWMIALWSGISQITNIAGSFLPLIIKDMGYTGLTTTLLTLPVGGIEIVAMLVAGVLSSNVKNGRTVIMFFVAAPTLAGIVMLDQLSQDSKWARTAAVWLVLCVPASYAVLFSLITSNVAGYSKKLTCSAMSFILWCVGNIVSPQLFKAGEAPRYQTGTRGMLVAIVLVEAITIGLGVYYYLVNKARDRAAAALVQDDRVADVENEEFLDRTDKEDWVKFRYSW</sequence>
<feature type="transmembrane region" description="Helical" evidence="7">
    <location>
        <begin position="354"/>
        <end position="373"/>
    </location>
</feature>
<feature type="transmembrane region" description="Helical" evidence="7">
    <location>
        <begin position="385"/>
        <end position="404"/>
    </location>
</feature>
<evidence type="ECO:0000256" key="5">
    <source>
        <dbReference type="ARBA" id="ARBA00023136"/>
    </source>
</evidence>
<feature type="transmembrane region" description="Helical" evidence="7">
    <location>
        <begin position="295"/>
        <end position="316"/>
    </location>
</feature>
<dbReference type="PANTHER" id="PTHR43791">
    <property type="entry name" value="PERMEASE-RELATED"/>
    <property type="match status" value="1"/>
</dbReference>
<dbReference type="Proteomes" id="UP001295740">
    <property type="component" value="Unassembled WGS sequence"/>
</dbReference>
<dbReference type="PANTHER" id="PTHR43791:SF70">
    <property type="entry name" value="MAJOR FACILITATOR SUPERFAMILY (MFS) PROFILE DOMAIN-CONTAINING PROTEIN"/>
    <property type="match status" value="1"/>
</dbReference>
<accession>A0AAI8VE44</accession>
<keyword evidence="5 7" id="KW-0472">Membrane</keyword>
<feature type="transmembrane region" description="Helical" evidence="7">
    <location>
        <begin position="157"/>
        <end position="182"/>
    </location>
</feature>
<evidence type="ECO:0000256" key="4">
    <source>
        <dbReference type="ARBA" id="ARBA00022989"/>
    </source>
</evidence>
<dbReference type="SUPFAM" id="SSF103473">
    <property type="entry name" value="MFS general substrate transporter"/>
    <property type="match status" value="1"/>
</dbReference>
<keyword evidence="10" id="KW-1185">Reference proteome</keyword>
<keyword evidence="3 7" id="KW-0812">Transmembrane</keyword>
<dbReference type="GO" id="GO:0022857">
    <property type="term" value="F:transmembrane transporter activity"/>
    <property type="evidence" value="ECO:0007669"/>
    <property type="project" value="InterPro"/>
</dbReference>
<dbReference type="InterPro" id="IPR036259">
    <property type="entry name" value="MFS_trans_sf"/>
</dbReference>
<dbReference type="GO" id="GO:0016020">
    <property type="term" value="C:membrane"/>
    <property type="evidence" value="ECO:0007669"/>
    <property type="project" value="UniProtKB-SubCell"/>
</dbReference>
<proteinExistence type="inferred from homology"/>
<dbReference type="InterPro" id="IPR011701">
    <property type="entry name" value="MFS"/>
</dbReference>
<evidence type="ECO:0000256" key="3">
    <source>
        <dbReference type="ARBA" id="ARBA00022692"/>
    </source>
</evidence>
<organism evidence="9 10">
    <name type="scientific">Anthostomella pinea</name>
    <dbReference type="NCBI Taxonomy" id="933095"/>
    <lineage>
        <taxon>Eukaryota</taxon>
        <taxon>Fungi</taxon>
        <taxon>Dikarya</taxon>
        <taxon>Ascomycota</taxon>
        <taxon>Pezizomycotina</taxon>
        <taxon>Sordariomycetes</taxon>
        <taxon>Xylariomycetidae</taxon>
        <taxon>Xylariales</taxon>
        <taxon>Xylariaceae</taxon>
        <taxon>Anthostomella</taxon>
    </lineage>
</organism>
<feature type="transmembrane region" description="Helical" evidence="7">
    <location>
        <begin position="416"/>
        <end position="432"/>
    </location>
</feature>
<protein>
    <submittedName>
        <fullName evidence="9">Uu.00g107000.m01.CDS01</fullName>
    </submittedName>
</protein>
<keyword evidence="4 7" id="KW-1133">Transmembrane helix</keyword>
<dbReference type="EMBL" id="CAUWAG010000004">
    <property type="protein sequence ID" value="CAJ2503306.1"/>
    <property type="molecule type" value="Genomic_DNA"/>
</dbReference>
<dbReference type="CDD" id="cd17327">
    <property type="entry name" value="MFS_FEN2_like"/>
    <property type="match status" value="1"/>
</dbReference>
<dbReference type="AlphaFoldDB" id="A0AAI8VE44"/>
<feature type="transmembrane region" description="Helical" evidence="7">
    <location>
        <begin position="452"/>
        <end position="472"/>
    </location>
</feature>
<feature type="transmembrane region" description="Helical" evidence="7">
    <location>
        <begin position="194"/>
        <end position="212"/>
    </location>
</feature>
<comment type="caution">
    <text evidence="9">The sequence shown here is derived from an EMBL/GenBank/DDBJ whole genome shotgun (WGS) entry which is preliminary data.</text>
</comment>
<comment type="similarity">
    <text evidence="6">Belongs to the major facilitator superfamily. Allantoate permease family.</text>
</comment>
<name>A0AAI8VE44_9PEZI</name>
<feature type="domain" description="Major facilitator superfamily (MFS) profile" evidence="8">
    <location>
        <begin position="65"/>
        <end position="477"/>
    </location>
</feature>
<feature type="transmembrane region" description="Helical" evidence="7">
    <location>
        <begin position="328"/>
        <end position="347"/>
    </location>
</feature>
<feature type="transmembrane region" description="Helical" evidence="7">
    <location>
        <begin position="224"/>
        <end position="244"/>
    </location>
</feature>
<reference evidence="9" key="1">
    <citation type="submission" date="2023-10" db="EMBL/GenBank/DDBJ databases">
        <authorList>
            <person name="Hackl T."/>
        </authorList>
    </citation>
    <scope>NUCLEOTIDE SEQUENCE</scope>
</reference>
<evidence type="ECO:0000313" key="9">
    <source>
        <dbReference type="EMBL" id="CAJ2503306.1"/>
    </source>
</evidence>
<keyword evidence="2" id="KW-0813">Transport</keyword>
<dbReference type="Pfam" id="PF07690">
    <property type="entry name" value="MFS_1"/>
    <property type="match status" value="1"/>
</dbReference>
<dbReference type="InterPro" id="IPR020846">
    <property type="entry name" value="MFS_dom"/>
</dbReference>
<dbReference type="FunFam" id="1.20.1250.20:FF:000064">
    <property type="entry name" value="MFS allantoate transporter"/>
    <property type="match status" value="1"/>
</dbReference>
<evidence type="ECO:0000259" key="8">
    <source>
        <dbReference type="PROSITE" id="PS50850"/>
    </source>
</evidence>
<dbReference type="PROSITE" id="PS50850">
    <property type="entry name" value="MFS"/>
    <property type="match status" value="1"/>
</dbReference>